<dbReference type="EMBL" id="UZAH01029263">
    <property type="protein sequence ID" value="VDP05131.1"/>
    <property type="molecule type" value="Genomic_DNA"/>
</dbReference>
<accession>A0A183G3X8</accession>
<reference evidence="1 2" key="1">
    <citation type="submission" date="2018-11" db="EMBL/GenBank/DDBJ databases">
        <authorList>
            <consortium name="Pathogen Informatics"/>
        </authorList>
    </citation>
    <scope>NUCLEOTIDE SEQUENCE [LARGE SCALE GENOMIC DNA]</scope>
</reference>
<dbReference type="AlphaFoldDB" id="A0A183G3X8"/>
<dbReference type="Proteomes" id="UP000050761">
    <property type="component" value="Unassembled WGS sequence"/>
</dbReference>
<reference evidence="3" key="2">
    <citation type="submission" date="2019-09" db="UniProtKB">
        <authorList>
            <consortium name="WormBaseParasite"/>
        </authorList>
    </citation>
    <scope>IDENTIFICATION</scope>
</reference>
<evidence type="ECO:0000313" key="1">
    <source>
        <dbReference type="EMBL" id="VDP05131.1"/>
    </source>
</evidence>
<dbReference type="OrthoDB" id="5883555at2759"/>
<protein>
    <submittedName>
        <fullName evidence="3">FBA_2 domain-containing protein</fullName>
    </submittedName>
</protein>
<proteinExistence type="predicted"/>
<dbReference type="WBParaSite" id="HPBE_0001616501-mRNA-1">
    <property type="protein sequence ID" value="HPBE_0001616501-mRNA-1"/>
    <property type="gene ID" value="HPBE_0001616501"/>
</dbReference>
<name>A0A183G3X8_HELPZ</name>
<evidence type="ECO:0000313" key="2">
    <source>
        <dbReference type="Proteomes" id="UP000050761"/>
    </source>
</evidence>
<evidence type="ECO:0000313" key="3">
    <source>
        <dbReference type="WBParaSite" id="HPBE_0001616501-mRNA-1"/>
    </source>
</evidence>
<organism evidence="2 3">
    <name type="scientific">Heligmosomoides polygyrus</name>
    <name type="common">Parasitic roundworm</name>
    <dbReference type="NCBI Taxonomy" id="6339"/>
    <lineage>
        <taxon>Eukaryota</taxon>
        <taxon>Metazoa</taxon>
        <taxon>Ecdysozoa</taxon>
        <taxon>Nematoda</taxon>
        <taxon>Chromadorea</taxon>
        <taxon>Rhabditida</taxon>
        <taxon>Rhabditina</taxon>
        <taxon>Rhabditomorpha</taxon>
        <taxon>Strongyloidea</taxon>
        <taxon>Heligmosomidae</taxon>
        <taxon>Heligmosomoides</taxon>
    </lineage>
</organism>
<keyword evidence="2" id="KW-1185">Reference proteome</keyword>
<accession>A0A3P8A150</accession>
<sequence>MDSCLAGMQRLEQQQADYTATKSKELTLPESIFLAYDNVTQVWRVPQLDVSEMKDIPNACFKSCDLNRVLELWIRNGRIKQDDHIVSCVDFFRKYLRTACDPPQLIQRYAVRLSHSVKPSLHDLPEQIVEPLIGSSILFSSASNFNS</sequence>
<gene>
    <name evidence="1" type="ORF">HPBE_LOCUS16163</name>
</gene>